<gene>
    <name evidence="10" type="ORF">FCALED_LOCUS4277</name>
</gene>
<dbReference type="PANTHER" id="PTHR23081:SF36">
    <property type="entry name" value="RNA POLYMERASE II SUBUNIT A C-TERMINAL DOMAIN PHOSPHATASE"/>
    <property type="match status" value="1"/>
</dbReference>
<dbReference type="InterPro" id="IPR036420">
    <property type="entry name" value="BRCT_dom_sf"/>
</dbReference>
<dbReference type="GO" id="GO:0008420">
    <property type="term" value="F:RNA polymerase II CTD heptapeptide repeat phosphatase activity"/>
    <property type="evidence" value="ECO:0007669"/>
    <property type="project" value="UniProtKB-UniRule"/>
</dbReference>
<dbReference type="AlphaFoldDB" id="A0A9N8ZZP3"/>
<comment type="subcellular location">
    <subcellularLocation>
        <location evidence="1 6">Nucleus</location>
    </subcellularLocation>
</comment>
<dbReference type="SUPFAM" id="SSF52113">
    <property type="entry name" value="BRCT domain"/>
    <property type="match status" value="1"/>
</dbReference>
<feature type="compositionally biased region" description="Basic and acidic residues" evidence="7">
    <location>
        <begin position="638"/>
        <end position="654"/>
    </location>
</feature>
<dbReference type="InterPro" id="IPR039189">
    <property type="entry name" value="Fcp1"/>
</dbReference>
<evidence type="ECO:0000259" key="9">
    <source>
        <dbReference type="PROSITE" id="PS50969"/>
    </source>
</evidence>
<organism evidence="10 11">
    <name type="scientific">Funneliformis caledonium</name>
    <dbReference type="NCBI Taxonomy" id="1117310"/>
    <lineage>
        <taxon>Eukaryota</taxon>
        <taxon>Fungi</taxon>
        <taxon>Fungi incertae sedis</taxon>
        <taxon>Mucoromycota</taxon>
        <taxon>Glomeromycotina</taxon>
        <taxon>Glomeromycetes</taxon>
        <taxon>Glomerales</taxon>
        <taxon>Glomeraceae</taxon>
        <taxon>Funneliformis</taxon>
    </lineage>
</organism>
<feature type="compositionally biased region" description="Basic and acidic residues" evidence="7">
    <location>
        <begin position="441"/>
        <end position="472"/>
    </location>
</feature>
<dbReference type="CDD" id="cd07521">
    <property type="entry name" value="HAD_FCP1-like"/>
    <property type="match status" value="1"/>
</dbReference>
<feature type="region of interest" description="Disordered" evidence="7">
    <location>
        <begin position="441"/>
        <end position="474"/>
    </location>
</feature>
<dbReference type="InterPro" id="IPR011947">
    <property type="entry name" value="FCP1_euk"/>
</dbReference>
<feature type="compositionally biased region" description="Basic and acidic residues" evidence="7">
    <location>
        <begin position="366"/>
        <end position="377"/>
    </location>
</feature>
<reference evidence="10" key="1">
    <citation type="submission" date="2021-06" db="EMBL/GenBank/DDBJ databases">
        <authorList>
            <person name="Kallberg Y."/>
            <person name="Tangrot J."/>
            <person name="Rosling A."/>
        </authorList>
    </citation>
    <scope>NUCLEOTIDE SEQUENCE</scope>
    <source>
        <strain evidence="10">UK204</strain>
    </source>
</reference>
<name>A0A9N8ZZP3_9GLOM</name>
<dbReference type="OrthoDB" id="10249888at2759"/>
<dbReference type="Proteomes" id="UP000789570">
    <property type="component" value="Unassembled WGS sequence"/>
</dbReference>
<dbReference type="InterPro" id="IPR001357">
    <property type="entry name" value="BRCT_dom"/>
</dbReference>
<dbReference type="Gene3D" id="3.40.50.1000">
    <property type="entry name" value="HAD superfamily/HAD-like"/>
    <property type="match status" value="1"/>
</dbReference>
<dbReference type="PANTHER" id="PTHR23081">
    <property type="entry name" value="RNA POLYMERASE II CTD PHOSPHATASE"/>
    <property type="match status" value="1"/>
</dbReference>
<evidence type="ECO:0000256" key="6">
    <source>
        <dbReference type="RuleBase" id="RU366066"/>
    </source>
</evidence>
<feature type="region of interest" description="Disordered" evidence="7">
    <location>
        <begin position="361"/>
        <end position="419"/>
    </location>
</feature>
<dbReference type="PROSITE" id="PS50969">
    <property type="entry name" value="FCP1"/>
    <property type="match status" value="1"/>
</dbReference>
<dbReference type="Pfam" id="PF03031">
    <property type="entry name" value="NIF"/>
    <property type="match status" value="1"/>
</dbReference>
<feature type="compositionally biased region" description="Polar residues" evidence="7">
    <location>
        <begin position="379"/>
        <end position="393"/>
    </location>
</feature>
<dbReference type="InterPro" id="IPR036412">
    <property type="entry name" value="HAD-like_sf"/>
</dbReference>
<dbReference type="SUPFAM" id="SSF56784">
    <property type="entry name" value="HAD-like"/>
    <property type="match status" value="1"/>
</dbReference>
<proteinExistence type="predicted"/>
<feature type="compositionally biased region" description="Basic and acidic residues" evidence="7">
    <location>
        <begin position="394"/>
        <end position="415"/>
    </location>
</feature>
<evidence type="ECO:0000256" key="7">
    <source>
        <dbReference type="SAM" id="MobiDB-lite"/>
    </source>
</evidence>
<feature type="region of interest" description="Disordered" evidence="7">
    <location>
        <begin position="755"/>
        <end position="807"/>
    </location>
</feature>
<dbReference type="GO" id="GO:0005634">
    <property type="term" value="C:nucleus"/>
    <property type="evidence" value="ECO:0007669"/>
    <property type="project" value="UniProtKB-SubCell"/>
</dbReference>
<feature type="domain" description="BRCT" evidence="8">
    <location>
        <begin position="541"/>
        <end position="634"/>
    </location>
</feature>
<dbReference type="InterPro" id="IPR004274">
    <property type="entry name" value="FCP1_dom"/>
</dbReference>
<evidence type="ECO:0000256" key="1">
    <source>
        <dbReference type="ARBA" id="ARBA00004123"/>
    </source>
</evidence>
<feature type="region of interest" description="Disordered" evidence="7">
    <location>
        <begin position="700"/>
        <end position="722"/>
    </location>
</feature>
<dbReference type="Gene3D" id="1.10.287.10">
    <property type="entry name" value="S15/NS1, RNA-binding"/>
    <property type="match status" value="1"/>
</dbReference>
<evidence type="ECO:0000313" key="10">
    <source>
        <dbReference type="EMBL" id="CAG8512624.1"/>
    </source>
</evidence>
<dbReference type="CDD" id="cd17729">
    <property type="entry name" value="BRCT_CTDP1"/>
    <property type="match status" value="1"/>
</dbReference>
<dbReference type="SMART" id="SM00577">
    <property type="entry name" value="CPDc"/>
    <property type="match status" value="1"/>
</dbReference>
<evidence type="ECO:0000256" key="3">
    <source>
        <dbReference type="ARBA" id="ARBA00023242"/>
    </source>
</evidence>
<comment type="caution">
    <text evidence="10">The sequence shown here is derived from an EMBL/GenBank/DDBJ whole genome shotgun (WGS) entry which is preliminary data.</text>
</comment>
<dbReference type="EMBL" id="CAJVPQ010000817">
    <property type="protein sequence ID" value="CAG8512624.1"/>
    <property type="molecule type" value="Genomic_DNA"/>
</dbReference>
<dbReference type="NCBIfam" id="TIGR02250">
    <property type="entry name" value="FCP1_euk"/>
    <property type="match status" value="1"/>
</dbReference>
<evidence type="ECO:0000256" key="4">
    <source>
        <dbReference type="ARBA" id="ARBA00047761"/>
    </source>
</evidence>
<feature type="region of interest" description="Disordered" evidence="7">
    <location>
        <begin position="632"/>
        <end position="654"/>
    </location>
</feature>
<protein>
    <recommendedName>
        <fullName evidence="6">RNA polymerase II subunit A C-terminal domain phosphatase</fullName>
        <ecNumber evidence="6">3.1.3.16</ecNumber>
    </recommendedName>
</protein>
<evidence type="ECO:0000256" key="5">
    <source>
        <dbReference type="ARBA" id="ARBA00048336"/>
    </source>
</evidence>
<accession>A0A9N8ZZP3</accession>
<dbReference type="InterPro" id="IPR023214">
    <property type="entry name" value="HAD_sf"/>
</dbReference>
<dbReference type="EC" id="3.1.3.16" evidence="6"/>
<evidence type="ECO:0000259" key="8">
    <source>
        <dbReference type="PROSITE" id="PS50172"/>
    </source>
</evidence>
<dbReference type="SMART" id="SM00292">
    <property type="entry name" value="BRCT"/>
    <property type="match status" value="1"/>
</dbReference>
<keyword evidence="11" id="KW-1185">Reference proteome</keyword>
<comment type="catalytic activity">
    <reaction evidence="5 6">
        <text>O-phospho-L-threonyl-[protein] + H2O = L-threonyl-[protein] + phosphate</text>
        <dbReference type="Rhea" id="RHEA:47004"/>
        <dbReference type="Rhea" id="RHEA-COMP:11060"/>
        <dbReference type="Rhea" id="RHEA-COMP:11605"/>
        <dbReference type="ChEBI" id="CHEBI:15377"/>
        <dbReference type="ChEBI" id="CHEBI:30013"/>
        <dbReference type="ChEBI" id="CHEBI:43474"/>
        <dbReference type="ChEBI" id="CHEBI:61977"/>
        <dbReference type="EC" id="3.1.3.16"/>
    </reaction>
</comment>
<evidence type="ECO:0000313" key="11">
    <source>
        <dbReference type="Proteomes" id="UP000789570"/>
    </source>
</evidence>
<dbReference type="PROSITE" id="PS50172">
    <property type="entry name" value="BRCT"/>
    <property type="match status" value="1"/>
</dbReference>
<comment type="function">
    <text evidence="6">This promotes the activity of RNA polymerase II.</text>
</comment>
<comment type="catalytic activity">
    <reaction evidence="4 6">
        <text>O-phospho-L-seryl-[protein] + H2O = L-seryl-[protein] + phosphate</text>
        <dbReference type="Rhea" id="RHEA:20629"/>
        <dbReference type="Rhea" id="RHEA-COMP:9863"/>
        <dbReference type="Rhea" id="RHEA-COMP:11604"/>
        <dbReference type="ChEBI" id="CHEBI:15377"/>
        <dbReference type="ChEBI" id="CHEBI:29999"/>
        <dbReference type="ChEBI" id="CHEBI:43474"/>
        <dbReference type="ChEBI" id="CHEBI:83421"/>
        <dbReference type="EC" id="3.1.3.16"/>
    </reaction>
</comment>
<dbReference type="Gene3D" id="3.40.50.10190">
    <property type="entry name" value="BRCT domain"/>
    <property type="match status" value="1"/>
</dbReference>
<keyword evidence="3 6" id="KW-0539">Nucleus</keyword>
<sequence length="807" mass="91838">MIKIPIEHLPATICNFLVKPGEKVIKSQSILSYEYKRPVQEKRLDSTTGETECVHVLTQIEELKSPTEGELKQFHVIPGETVKREENRAVVGIIEPCLHSIQIHGLCALCGADITIKDSNGVDYTQRATISMAHNVVGLTVSQTEAERLEKETSSRLLEARKLSLIVDLDQTLVHATVEQTVEEWIKDEESSNHPTTKDIHKFTLPDGPSVYYIKLRPELKEFLRRVSEMYEPHIYTMGTRNYASAVANVIDPDNTIFNERILSRDESGSMTEKNIRRLFPCDDSMVVVIDDRADVWTWSPNLIKVHPYDFFVGIGDINDTYLPKTKSASIPKIIVSDNNSNPPVEKDIEQVMDTSISENNVSATEDEKSLKEKEQNDDQGSSSEITEENVINNDKEEISKDVDNSEEKSTREPLKVNITENNTSIDALIKPAQNNKRSFKEISEDVINDDEKSVKKQQLDRNENNENENKDPNQTVSYVEQELITSKSKPILVDNDTELPNLLKALTRIHKLYYEEYDRAAANSNGAITMPDVTVLIPQMKSQVLKGVHILFTHVIPTNQKKEEAEIWILAREFGAECYANWNSRITHLVAGDRGTEKVKEARRKGNIYIVRKEWLDDTIKKWERQSEKAYALESSSPRDSESSQVSEIDKLPELIIETPSGNELTDDDDLLLSPEKRHEHFEATDWRSALNEVEELLAESGDTSALDESETETESNGRRRLKRYGDALDVDDRYIKRLKHSPLRQSITFNHNVDNEDESEHGSQSSFQVFNSEGDTTGDFDKLSEIESENVYQDSELPADQEPFK</sequence>
<feature type="domain" description="FCP1 homology" evidence="9">
    <location>
        <begin position="158"/>
        <end position="329"/>
    </location>
</feature>
<feature type="compositionally biased region" description="Polar residues" evidence="7">
    <location>
        <begin position="764"/>
        <end position="777"/>
    </location>
</feature>
<keyword evidence="2 6" id="KW-0378">Hydrolase</keyword>
<evidence type="ECO:0000256" key="2">
    <source>
        <dbReference type="ARBA" id="ARBA00022801"/>
    </source>
</evidence>
<dbReference type="Pfam" id="PF00533">
    <property type="entry name" value="BRCT"/>
    <property type="match status" value="1"/>
</dbReference>